<feature type="active site" description="Proton donor/acceptor" evidence="8">
    <location>
        <position position="283"/>
    </location>
</feature>
<comment type="cofactor">
    <cofactor evidence="1">
        <name>Zn(2+)</name>
        <dbReference type="ChEBI" id="CHEBI:29105"/>
    </cofactor>
</comment>
<evidence type="ECO:0000313" key="10">
    <source>
        <dbReference type="EMBL" id="RVT67740.1"/>
    </source>
</evidence>
<evidence type="ECO:0000256" key="3">
    <source>
        <dbReference type="ARBA" id="ARBA00022670"/>
    </source>
</evidence>
<protein>
    <submittedName>
        <fullName evidence="10">Carboxypeptidase</fullName>
    </submittedName>
</protein>
<keyword evidence="10" id="KW-0121">Carboxypeptidase</keyword>
<dbReference type="GO" id="GO:0006508">
    <property type="term" value="P:proteolysis"/>
    <property type="evidence" value="ECO:0007669"/>
    <property type="project" value="UniProtKB-KW"/>
</dbReference>
<evidence type="ECO:0000256" key="8">
    <source>
        <dbReference type="PROSITE-ProRule" id="PRU01379"/>
    </source>
</evidence>
<gene>
    <name evidence="10" type="ORF">EM808_04505</name>
</gene>
<sequence length="330" mass="38211">MKKITIMMLCLVFVLPFPGNILAKELSRQEQYTYEEYQRDIWKMKSKYKKKLEVHTIGYSEYGRKLYGIKVGTGEKSILISGTHHGREWITALMVMKMVENQVKEEDLYNRMGDYSIWFVPMLNPDGVTIQQGEVRKFPLFSRMAIKKMNEGSKDFTHWKSNGRGVDLNRQYPAGWEELEGESSKPSFKNYKGEKPLEAKEVQAIVSLTDKIKPTLAVAYHSSGQEIFWQYNNKENSERDMSIASKLAETTGYELGKPDPDAIGAGYTDWFITTYHLPAFTIEICPTVEETSPPLSTFAEEWQRNRNVTEVLLQEAKQLENVHKKNLDYR</sequence>
<comment type="similarity">
    <text evidence="2 8">Belongs to the peptidase M14 family.</text>
</comment>
<keyword evidence="5" id="KW-0378">Hydrolase</keyword>
<organism evidence="10 11">
    <name type="scientific">Niallia taxi</name>
    <dbReference type="NCBI Taxonomy" id="2499688"/>
    <lineage>
        <taxon>Bacteria</taxon>
        <taxon>Bacillati</taxon>
        <taxon>Bacillota</taxon>
        <taxon>Bacilli</taxon>
        <taxon>Bacillales</taxon>
        <taxon>Bacillaceae</taxon>
        <taxon>Niallia</taxon>
    </lineage>
</organism>
<evidence type="ECO:0000313" key="11">
    <source>
        <dbReference type="Proteomes" id="UP000288024"/>
    </source>
</evidence>
<evidence type="ECO:0000256" key="4">
    <source>
        <dbReference type="ARBA" id="ARBA00022723"/>
    </source>
</evidence>
<dbReference type="InterPro" id="IPR057246">
    <property type="entry name" value="CARBOXYPEPT_ZN_1"/>
</dbReference>
<dbReference type="GO" id="GO:0008270">
    <property type="term" value="F:zinc ion binding"/>
    <property type="evidence" value="ECO:0007669"/>
    <property type="project" value="InterPro"/>
</dbReference>
<reference evidence="10 11" key="1">
    <citation type="submission" date="2019-01" db="EMBL/GenBank/DDBJ databases">
        <title>Bacillus sp. M5HDSG1-1, whole genome shotgun sequence.</title>
        <authorList>
            <person name="Tuo L."/>
        </authorList>
    </citation>
    <scope>NUCLEOTIDE SEQUENCE [LARGE SCALE GENOMIC DNA]</scope>
    <source>
        <strain evidence="10 11">M5HDSG1-1</strain>
    </source>
</reference>
<dbReference type="PANTHER" id="PTHR11705">
    <property type="entry name" value="PROTEASE FAMILY M14 CARBOXYPEPTIDASE A,B"/>
    <property type="match status" value="1"/>
</dbReference>
<dbReference type="Gene3D" id="3.40.630.10">
    <property type="entry name" value="Zn peptidases"/>
    <property type="match status" value="1"/>
</dbReference>
<dbReference type="GO" id="GO:0004181">
    <property type="term" value="F:metallocarboxypeptidase activity"/>
    <property type="evidence" value="ECO:0007669"/>
    <property type="project" value="InterPro"/>
</dbReference>
<proteinExistence type="inferred from homology"/>
<dbReference type="RefSeq" id="WP_127736442.1">
    <property type="nucleotide sequence ID" value="NZ_RZTZ01000001.1"/>
</dbReference>
<dbReference type="EMBL" id="RZTZ01000001">
    <property type="protein sequence ID" value="RVT67740.1"/>
    <property type="molecule type" value="Genomic_DNA"/>
</dbReference>
<dbReference type="AlphaFoldDB" id="A0A437KI33"/>
<dbReference type="SUPFAM" id="SSF53187">
    <property type="entry name" value="Zn-dependent exopeptidases"/>
    <property type="match status" value="1"/>
</dbReference>
<evidence type="ECO:0000259" key="9">
    <source>
        <dbReference type="PROSITE" id="PS52035"/>
    </source>
</evidence>
<evidence type="ECO:0000256" key="7">
    <source>
        <dbReference type="ARBA" id="ARBA00023049"/>
    </source>
</evidence>
<keyword evidence="11" id="KW-1185">Reference proteome</keyword>
<dbReference type="PRINTS" id="PR00765">
    <property type="entry name" value="CRBOXYPTASEA"/>
</dbReference>
<dbReference type="InterPro" id="IPR000834">
    <property type="entry name" value="Peptidase_M14"/>
</dbReference>
<dbReference type="PROSITE" id="PS52035">
    <property type="entry name" value="PEPTIDASE_M14"/>
    <property type="match status" value="1"/>
</dbReference>
<dbReference type="GO" id="GO:0005615">
    <property type="term" value="C:extracellular space"/>
    <property type="evidence" value="ECO:0007669"/>
    <property type="project" value="TreeGrafter"/>
</dbReference>
<dbReference type="SMART" id="SM00631">
    <property type="entry name" value="Zn_pept"/>
    <property type="match status" value="1"/>
</dbReference>
<dbReference type="PROSITE" id="PS00132">
    <property type="entry name" value="CARBOXYPEPT_ZN_1"/>
    <property type="match status" value="1"/>
</dbReference>
<dbReference type="Proteomes" id="UP000288024">
    <property type="component" value="Unassembled WGS sequence"/>
</dbReference>
<keyword evidence="7" id="KW-0482">Metalloprotease</keyword>
<name>A0A437KI33_9BACI</name>
<dbReference type="Pfam" id="PF00246">
    <property type="entry name" value="Peptidase_M14"/>
    <property type="match status" value="1"/>
</dbReference>
<evidence type="ECO:0000256" key="6">
    <source>
        <dbReference type="ARBA" id="ARBA00022833"/>
    </source>
</evidence>
<evidence type="ECO:0000256" key="1">
    <source>
        <dbReference type="ARBA" id="ARBA00001947"/>
    </source>
</evidence>
<accession>A0A437KI33</accession>
<dbReference type="PANTHER" id="PTHR11705:SF143">
    <property type="entry name" value="SLL0236 PROTEIN"/>
    <property type="match status" value="1"/>
</dbReference>
<keyword evidence="4" id="KW-0479">Metal-binding</keyword>
<keyword evidence="3" id="KW-0645">Protease</keyword>
<keyword evidence="6" id="KW-0862">Zinc</keyword>
<evidence type="ECO:0000256" key="2">
    <source>
        <dbReference type="ARBA" id="ARBA00005988"/>
    </source>
</evidence>
<feature type="domain" description="Peptidase M14" evidence="9">
    <location>
        <begin position="30"/>
        <end position="316"/>
    </location>
</feature>
<comment type="caution">
    <text evidence="10">The sequence shown here is derived from an EMBL/GenBank/DDBJ whole genome shotgun (WGS) entry which is preliminary data.</text>
</comment>
<evidence type="ECO:0000256" key="5">
    <source>
        <dbReference type="ARBA" id="ARBA00022801"/>
    </source>
</evidence>